<keyword evidence="1" id="KW-1133">Transmembrane helix</keyword>
<protein>
    <recommendedName>
        <fullName evidence="4">Type II secretion system protein GspF domain-containing protein</fullName>
    </recommendedName>
</protein>
<feature type="transmembrane region" description="Helical" evidence="1">
    <location>
        <begin position="98"/>
        <end position="117"/>
    </location>
</feature>
<organism evidence="2 3">
    <name type="scientific">Metabacillus fastidiosus</name>
    <dbReference type="NCBI Taxonomy" id="1458"/>
    <lineage>
        <taxon>Bacteria</taxon>
        <taxon>Bacillati</taxon>
        <taxon>Bacillota</taxon>
        <taxon>Bacilli</taxon>
        <taxon>Bacillales</taxon>
        <taxon>Bacillaceae</taxon>
        <taxon>Metabacillus</taxon>
    </lineage>
</organism>
<comment type="caution">
    <text evidence="2">The sequence shown here is derived from an EMBL/GenBank/DDBJ whole genome shotgun (WGS) entry which is preliminary data.</text>
</comment>
<feature type="transmembrane region" description="Helical" evidence="1">
    <location>
        <begin position="123"/>
        <end position="142"/>
    </location>
</feature>
<dbReference type="GeneID" id="301139222"/>
<keyword evidence="1" id="KW-0812">Transmembrane</keyword>
<dbReference type="EMBL" id="JARTFS010000002">
    <property type="protein sequence ID" value="MED4400329.1"/>
    <property type="molecule type" value="Genomic_DNA"/>
</dbReference>
<evidence type="ECO:0000313" key="3">
    <source>
        <dbReference type="Proteomes" id="UP001342826"/>
    </source>
</evidence>
<accession>A0ABU6NVR3</accession>
<dbReference type="Proteomes" id="UP001342826">
    <property type="component" value="Unassembled WGS sequence"/>
</dbReference>
<feature type="transmembrane region" description="Helical" evidence="1">
    <location>
        <begin position="643"/>
        <end position="667"/>
    </location>
</feature>
<sequence length="680" mass="80100">MSLELLFALFVFVLLLMGLLYLYADNKEKNGQGKKKDITSLLPKKRNWKQDYNILALKSYTRFQNIPFLKGYVRTVRKRLETINKYDEYKLRRETMTILFTAIGVSSLIFLICALAYQNLVFLGLILLAIVFINGTLIDFFVHRLEDRLLKQFKEFLQDIRHHYQQNKMVDEAVYEASLLSPYEMKLQADSIYEMVTSSDPVQKLRDYENVAPNRFLRAFASICVLVFEKGDVQTEKGSAFLNGLTILTEEINYEIIHRSKLAYILKGLSVITVVPIFLLFPIRAWATTYLPAMVSFYTSQIGLLTQIFLYMTILLSYMIVRKMREINDSKYLSKSNRKVWAEKVYNIKPIKYIVDLLTPNYYDKEGYKLTQLIKDANSPIKIEWLYTQRLITAVVSFFLLLGLFFYSHHITIKNALYSPTSSVLMGKMTDEEKIEAEETTNFDRKVILHFKEVKDKKYEDVVHYINNEVKETEAKSTSDRIIKKMKKIDNSYFKWWELLISFLVSVIGYQIPILLLMFQAKLRKMDMEEEVNQFYTIINVISHFESISTENVLEWMERFAVIFKEPLKDSLLNFDNNPELALKELKENVSFPSFNRIVDRLYLAATRISVQEAFDDINLEKQFFVEQRNRHNEHVLKMKADWGFLIGLTPLYTIIFLYLVIPMIYISVLQTDNLFRQFL</sequence>
<keyword evidence="1" id="KW-0472">Membrane</keyword>
<feature type="transmembrane region" description="Helical" evidence="1">
    <location>
        <begin position="6"/>
        <end position="24"/>
    </location>
</feature>
<feature type="transmembrane region" description="Helical" evidence="1">
    <location>
        <begin position="262"/>
        <end position="281"/>
    </location>
</feature>
<name>A0ABU6NVR3_9BACI</name>
<evidence type="ECO:0000256" key="1">
    <source>
        <dbReference type="SAM" id="Phobius"/>
    </source>
</evidence>
<proteinExistence type="predicted"/>
<feature type="transmembrane region" description="Helical" evidence="1">
    <location>
        <begin position="301"/>
        <end position="321"/>
    </location>
</feature>
<feature type="transmembrane region" description="Helical" evidence="1">
    <location>
        <begin position="391"/>
        <end position="409"/>
    </location>
</feature>
<keyword evidence="3" id="KW-1185">Reference proteome</keyword>
<dbReference type="RefSeq" id="WP_066224419.1">
    <property type="nucleotide sequence ID" value="NZ_JARTFS010000002.1"/>
</dbReference>
<feature type="transmembrane region" description="Helical" evidence="1">
    <location>
        <begin position="496"/>
        <end position="519"/>
    </location>
</feature>
<gene>
    <name evidence="2" type="ORF">P9271_03010</name>
</gene>
<evidence type="ECO:0008006" key="4">
    <source>
        <dbReference type="Google" id="ProtNLM"/>
    </source>
</evidence>
<reference evidence="2 3" key="1">
    <citation type="submission" date="2023-03" db="EMBL/GenBank/DDBJ databases">
        <title>Bacillus Genome Sequencing.</title>
        <authorList>
            <person name="Dunlap C."/>
        </authorList>
    </citation>
    <scope>NUCLEOTIDE SEQUENCE [LARGE SCALE GENOMIC DNA]</scope>
    <source>
        <strain evidence="2 3">NRS-1717</strain>
    </source>
</reference>
<evidence type="ECO:0000313" key="2">
    <source>
        <dbReference type="EMBL" id="MED4400329.1"/>
    </source>
</evidence>